<accession>A0A7W7YA13</accession>
<dbReference type="PROSITE" id="PS51257">
    <property type="entry name" value="PROKAR_LIPOPROTEIN"/>
    <property type="match status" value="1"/>
</dbReference>
<feature type="transmembrane region" description="Helical" evidence="1">
    <location>
        <begin position="22"/>
        <end position="42"/>
    </location>
</feature>
<keyword evidence="3" id="KW-1185">Reference proteome</keyword>
<name>A0A7W7YA13_9BACT</name>
<dbReference type="RefSeq" id="WP_184339311.1">
    <property type="nucleotide sequence ID" value="NZ_JACHIG010000003.1"/>
</dbReference>
<protein>
    <submittedName>
        <fullName evidence="2">Uncharacterized protein</fullName>
    </submittedName>
</protein>
<dbReference type="AlphaFoldDB" id="A0A7W7YA13"/>
<dbReference type="Proteomes" id="UP000590740">
    <property type="component" value="Unassembled WGS sequence"/>
</dbReference>
<dbReference type="EMBL" id="JACHIG010000003">
    <property type="protein sequence ID" value="MBB5032383.1"/>
    <property type="molecule type" value="Genomic_DNA"/>
</dbReference>
<keyword evidence="1" id="KW-0812">Transmembrane</keyword>
<keyword evidence="1" id="KW-0472">Membrane</keyword>
<gene>
    <name evidence="2" type="ORF">HNQ65_001960</name>
</gene>
<proteinExistence type="predicted"/>
<evidence type="ECO:0000256" key="1">
    <source>
        <dbReference type="SAM" id="Phobius"/>
    </source>
</evidence>
<comment type="caution">
    <text evidence="2">The sequence shown here is derived from an EMBL/GenBank/DDBJ whole genome shotgun (WGS) entry which is preliminary data.</text>
</comment>
<evidence type="ECO:0000313" key="3">
    <source>
        <dbReference type="Proteomes" id="UP000590740"/>
    </source>
</evidence>
<sequence>MTTPKERKRGVVDTLVTRDHTAIFWFLAACVVAACCAGYVVLMSEALRQRPPFVVMDTAGAYYVPPGELYPQMKPMHLQLCDVLAETLLERKPEGLVYEGRLKQLCWVNEKHESPGREQIDKEVQKEQKYFQTQKVTQVAAVEKTVIAQANNTRVGTITTGIVRRRSFFSGKEKEETYRFTLKVIWHQNAKMMSNKGFPSQVETLVKLSMEPISES</sequence>
<keyword evidence="1" id="KW-1133">Transmembrane helix</keyword>
<organism evidence="2 3">
    <name type="scientific">Prosthecobacter vanneervenii</name>
    <dbReference type="NCBI Taxonomy" id="48466"/>
    <lineage>
        <taxon>Bacteria</taxon>
        <taxon>Pseudomonadati</taxon>
        <taxon>Verrucomicrobiota</taxon>
        <taxon>Verrucomicrobiia</taxon>
        <taxon>Verrucomicrobiales</taxon>
        <taxon>Verrucomicrobiaceae</taxon>
        <taxon>Prosthecobacter</taxon>
    </lineage>
</organism>
<reference evidence="2 3" key="1">
    <citation type="submission" date="2020-08" db="EMBL/GenBank/DDBJ databases">
        <title>Genomic Encyclopedia of Type Strains, Phase IV (KMG-IV): sequencing the most valuable type-strain genomes for metagenomic binning, comparative biology and taxonomic classification.</title>
        <authorList>
            <person name="Goeker M."/>
        </authorList>
    </citation>
    <scope>NUCLEOTIDE SEQUENCE [LARGE SCALE GENOMIC DNA]</scope>
    <source>
        <strain evidence="2 3">DSM 12252</strain>
    </source>
</reference>
<evidence type="ECO:0000313" key="2">
    <source>
        <dbReference type="EMBL" id="MBB5032383.1"/>
    </source>
</evidence>